<feature type="domain" description="Transposase IS116/IS110/IS902 C-terminal" evidence="2">
    <location>
        <begin position="230"/>
        <end position="314"/>
    </location>
</feature>
<dbReference type="GO" id="GO:0004803">
    <property type="term" value="F:transposase activity"/>
    <property type="evidence" value="ECO:0007669"/>
    <property type="project" value="InterPro"/>
</dbReference>
<dbReference type="GO" id="GO:0006313">
    <property type="term" value="P:DNA transposition"/>
    <property type="evidence" value="ECO:0007669"/>
    <property type="project" value="InterPro"/>
</dbReference>
<dbReference type="OrthoDB" id="4337860at2"/>
<protein>
    <submittedName>
        <fullName evidence="3">Transposase</fullName>
    </submittedName>
</protein>
<sequence>MHDIIPEAVLIGVDTHKDVHVVVAISGLGTRLATASFPATGQGYQQLAAWATGHGSVHAFGIEGTGSYGAGLSRALTAQGLCVVEVGRVNRQLRRRHGKTDTVDAESAARSVLAGDAEGQPKSGDGAVEMIRHLKIARDTGVKARTQAMVTLKTLLVNAPQPLRERFIGITGKMTLIRAIAALRPGPATSTTASAKMALRALANRWLMLDTEIKEHEAVLETLARAQAPALMDAPGVSTGTVVDMLVVLGDNPQRIRSEAAFAKLCGVCPVPASSGKTSRHRLNRGGNRRANAALYRVALVRMRHHPPTKEYIQRRTAEGKSPREIRRCLKRYIAREIYQHLCTGTPPVTAAAKGA</sequence>
<evidence type="ECO:0000259" key="1">
    <source>
        <dbReference type="Pfam" id="PF01548"/>
    </source>
</evidence>
<evidence type="ECO:0000313" key="4">
    <source>
        <dbReference type="Proteomes" id="UP000094256"/>
    </source>
</evidence>
<dbReference type="RefSeq" id="WP_069204855.1">
    <property type="nucleotide sequence ID" value="NZ_CP014168.1"/>
</dbReference>
<keyword evidence="4" id="KW-1185">Reference proteome</keyword>
<dbReference type="Pfam" id="PF01548">
    <property type="entry name" value="DEDD_Tnp_IS110"/>
    <property type="match status" value="1"/>
</dbReference>
<evidence type="ECO:0000313" key="3">
    <source>
        <dbReference type="EMBL" id="AOH84291.1"/>
    </source>
</evidence>
<dbReference type="AlphaFoldDB" id="A0A1B3ZA37"/>
<dbReference type="InterPro" id="IPR003346">
    <property type="entry name" value="Transposase_20"/>
</dbReference>
<evidence type="ECO:0000259" key="2">
    <source>
        <dbReference type="Pfam" id="PF02371"/>
    </source>
</evidence>
<dbReference type="InterPro" id="IPR002525">
    <property type="entry name" value="Transp_IS110-like_N"/>
</dbReference>
<dbReference type="PANTHER" id="PTHR33055:SF16">
    <property type="entry name" value="TRANSPOSASE FOR INSERTION SEQUENCE ELEMENT IS1547"/>
    <property type="match status" value="1"/>
</dbReference>
<reference evidence="3 4" key="1">
    <citation type="submission" date="2016-01" db="EMBL/GenBank/DDBJ databases">
        <title>Complete genome and mega plasmid sequence of Sphingomonas panacis DCY99 elicits systemic resistance in rice to Xanthomonas oryzae.</title>
        <authorList>
            <person name="Kim Y.J."/>
            <person name="Yang D.C."/>
            <person name="Sing P."/>
        </authorList>
    </citation>
    <scope>NUCLEOTIDE SEQUENCE [LARGE SCALE GENOMIC DNA]</scope>
    <source>
        <strain evidence="3 4">DCY99</strain>
    </source>
</reference>
<dbReference type="GO" id="GO:0003677">
    <property type="term" value="F:DNA binding"/>
    <property type="evidence" value="ECO:0007669"/>
    <property type="project" value="InterPro"/>
</dbReference>
<dbReference type="Pfam" id="PF02371">
    <property type="entry name" value="Transposase_20"/>
    <property type="match status" value="1"/>
</dbReference>
<dbReference type="NCBIfam" id="NF033542">
    <property type="entry name" value="transpos_IS110"/>
    <property type="match status" value="1"/>
</dbReference>
<feature type="domain" description="Transposase IS110-like N-terminal" evidence="1">
    <location>
        <begin position="11"/>
        <end position="157"/>
    </location>
</feature>
<accession>A0A1B3ZA37</accession>
<dbReference type="PANTHER" id="PTHR33055">
    <property type="entry name" value="TRANSPOSASE FOR INSERTION SEQUENCE ELEMENT IS1111A"/>
    <property type="match status" value="1"/>
</dbReference>
<dbReference type="KEGG" id="span:AWL63_10235"/>
<name>A0A1B3ZA37_9SPHN</name>
<organism evidence="3 4">
    <name type="scientific">Sphingomonas panacis</name>
    <dbReference type="NCBI Taxonomy" id="1560345"/>
    <lineage>
        <taxon>Bacteria</taxon>
        <taxon>Pseudomonadati</taxon>
        <taxon>Pseudomonadota</taxon>
        <taxon>Alphaproteobacteria</taxon>
        <taxon>Sphingomonadales</taxon>
        <taxon>Sphingomonadaceae</taxon>
        <taxon>Sphingomonas</taxon>
    </lineage>
</organism>
<gene>
    <name evidence="3" type="ORF">AWL63_10235</name>
</gene>
<dbReference type="Proteomes" id="UP000094256">
    <property type="component" value="Chromosome"/>
</dbReference>
<proteinExistence type="predicted"/>
<dbReference type="EMBL" id="CP014168">
    <property type="protein sequence ID" value="AOH84291.1"/>
    <property type="molecule type" value="Genomic_DNA"/>
</dbReference>
<dbReference type="InterPro" id="IPR047650">
    <property type="entry name" value="Transpos_IS110"/>
</dbReference>